<evidence type="ECO:0000313" key="5">
    <source>
        <dbReference type="Proteomes" id="UP000615755"/>
    </source>
</evidence>
<keyword evidence="5" id="KW-1185">Reference proteome</keyword>
<evidence type="ECO:0000259" key="3">
    <source>
        <dbReference type="PROSITE" id="PS50902"/>
    </source>
</evidence>
<evidence type="ECO:0000313" key="4">
    <source>
        <dbReference type="EMBL" id="MBE0368899.1"/>
    </source>
</evidence>
<evidence type="ECO:0000256" key="1">
    <source>
        <dbReference type="ARBA" id="ARBA00022630"/>
    </source>
</evidence>
<dbReference type="PANTHER" id="PTHR19384:SF17">
    <property type="entry name" value="NADPH--CYTOCHROME P450 REDUCTASE"/>
    <property type="match status" value="1"/>
</dbReference>
<dbReference type="SUPFAM" id="SSF52218">
    <property type="entry name" value="Flavoproteins"/>
    <property type="match status" value="1"/>
</dbReference>
<accession>A0ABR9EES2</accession>
<dbReference type="EMBL" id="AQGV01000012">
    <property type="protein sequence ID" value="MBE0368899.1"/>
    <property type="molecule type" value="Genomic_DNA"/>
</dbReference>
<evidence type="ECO:0000256" key="2">
    <source>
        <dbReference type="ARBA" id="ARBA00022643"/>
    </source>
</evidence>
<organism evidence="4 5">
    <name type="scientific">Pseudoalteromonas aurantia 208</name>
    <dbReference type="NCBI Taxonomy" id="1314867"/>
    <lineage>
        <taxon>Bacteria</taxon>
        <taxon>Pseudomonadati</taxon>
        <taxon>Pseudomonadota</taxon>
        <taxon>Gammaproteobacteria</taxon>
        <taxon>Alteromonadales</taxon>
        <taxon>Pseudoalteromonadaceae</taxon>
        <taxon>Pseudoalteromonas</taxon>
    </lineage>
</organism>
<dbReference type="InterPro" id="IPR008254">
    <property type="entry name" value="Flavodoxin/NO_synth"/>
</dbReference>
<dbReference type="Gene3D" id="3.40.50.360">
    <property type="match status" value="1"/>
</dbReference>
<gene>
    <name evidence="4" type="ORF">PAUR_a2627</name>
</gene>
<dbReference type="Proteomes" id="UP000615755">
    <property type="component" value="Unassembled WGS sequence"/>
</dbReference>
<dbReference type="PANTHER" id="PTHR19384">
    <property type="entry name" value="NITRIC OXIDE SYNTHASE-RELATED"/>
    <property type="match status" value="1"/>
</dbReference>
<dbReference type="PROSITE" id="PS50902">
    <property type="entry name" value="FLAVODOXIN_LIKE"/>
    <property type="match status" value="1"/>
</dbReference>
<dbReference type="Pfam" id="PF00258">
    <property type="entry name" value="Flavodoxin_1"/>
    <property type="match status" value="1"/>
</dbReference>
<sequence>MAVVSIFVGSMYGNADNLAAEIKKALLAQGHEAAVYDSGTLEQIKQSDNILFVSSTTGSGDIPDNLEPLISQMHSQAPMLTGKKVGVVALGDRSYGETFCGAGRQIDELIRGLDATSVTSRLDIDAGEYFEPWEPTELWLRSWQQAL</sequence>
<protein>
    <recommendedName>
        <fullName evidence="3">Flavodoxin-like domain-containing protein</fullName>
    </recommendedName>
</protein>
<proteinExistence type="predicted"/>
<keyword evidence="1" id="KW-0285">Flavoprotein</keyword>
<dbReference type="RefSeq" id="WP_192508113.1">
    <property type="nucleotide sequence ID" value="NZ_AQGV01000012.1"/>
</dbReference>
<comment type="caution">
    <text evidence="4">The sequence shown here is derived from an EMBL/GenBank/DDBJ whole genome shotgun (WGS) entry which is preliminary data.</text>
</comment>
<name>A0ABR9EES2_9GAMM</name>
<feature type="domain" description="Flavodoxin-like" evidence="3">
    <location>
        <begin position="4"/>
        <end position="147"/>
    </location>
</feature>
<dbReference type="InterPro" id="IPR029039">
    <property type="entry name" value="Flavoprotein-like_sf"/>
</dbReference>
<reference evidence="4 5" key="1">
    <citation type="submission" date="2015-03" db="EMBL/GenBank/DDBJ databases">
        <title>Genome sequence of Pseudoalteromonas aurantia.</title>
        <authorList>
            <person name="Xie B.-B."/>
            <person name="Rong J.-C."/>
            <person name="Qin Q.-L."/>
            <person name="Zhang Y.-Z."/>
        </authorList>
    </citation>
    <scope>NUCLEOTIDE SEQUENCE [LARGE SCALE GENOMIC DNA]</scope>
    <source>
        <strain evidence="4 5">208</strain>
    </source>
</reference>
<keyword evidence="2" id="KW-0288">FMN</keyword>